<dbReference type="AlphaFoldDB" id="X1I3C7"/>
<dbReference type="EMBL" id="BARU01017497">
    <property type="protein sequence ID" value="GAH60584.1"/>
    <property type="molecule type" value="Genomic_DNA"/>
</dbReference>
<keyword evidence="1" id="KW-1133">Transmembrane helix</keyword>
<accession>X1I3C7</accession>
<keyword evidence="1" id="KW-0472">Membrane</keyword>
<feature type="non-terminal residue" evidence="2">
    <location>
        <position position="1"/>
    </location>
</feature>
<name>X1I3C7_9ZZZZ</name>
<feature type="transmembrane region" description="Helical" evidence="1">
    <location>
        <begin position="12"/>
        <end position="30"/>
    </location>
</feature>
<proteinExistence type="predicted"/>
<gene>
    <name evidence="2" type="ORF">S03H2_29017</name>
</gene>
<protein>
    <submittedName>
        <fullName evidence="2">Uncharacterized protein</fullName>
    </submittedName>
</protein>
<comment type="caution">
    <text evidence="2">The sequence shown here is derived from an EMBL/GenBank/DDBJ whole genome shotgun (WGS) entry which is preliminary data.</text>
</comment>
<sequence>SAVCLKGVRRHIFFFLGSMAVIVLVGLEYYNPEWAGAYKTLTDELADIPNRRLFYF</sequence>
<evidence type="ECO:0000256" key="1">
    <source>
        <dbReference type="SAM" id="Phobius"/>
    </source>
</evidence>
<organism evidence="2">
    <name type="scientific">marine sediment metagenome</name>
    <dbReference type="NCBI Taxonomy" id="412755"/>
    <lineage>
        <taxon>unclassified sequences</taxon>
        <taxon>metagenomes</taxon>
        <taxon>ecological metagenomes</taxon>
    </lineage>
</organism>
<evidence type="ECO:0000313" key="2">
    <source>
        <dbReference type="EMBL" id="GAH60584.1"/>
    </source>
</evidence>
<keyword evidence="1" id="KW-0812">Transmembrane</keyword>
<reference evidence="2" key="1">
    <citation type="journal article" date="2014" name="Front. Microbiol.">
        <title>High frequency of phylogenetically diverse reductive dehalogenase-homologous genes in deep subseafloor sedimentary metagenomes.</title>
        <authorList>
            <person name="Kawai M."/>
            <person name="Futagami T."/>
            <person name="Toyoda A."/>
            <person name="Takaki Y."/>
            <person name="Nishi S."/>
            <person name="Hori S."/>
            <person name="Arai W."/>
            <person name="Tsubouchi T."/>
            <person name="Morono Y."/>
            <person name="Uchiyama I."/>
            <person name="Ito T."/>
            <person name="Fujiyama A."/>
            <person name="Inagaki F."/>
            <person name="Takami H."/>
        </authorList>
    </citation>
    <scope>NUCLEOTIDE SEQUENCE</scope>
    <source>
        <strain evidence="2">Expedition CK06-06</strain>
    </source>
</reference>